<accession>A0A7Y6IL65</accession>
<protein>
    <submittedName>
        <fullName evidence="2">Helicase-associated domain-containing protein</fullName>
    </submittedName>
</protein>
<keyword evidence="3" id="KW-1185">Reference proteome</keyword>
<reference evidence="2 3" key="1">
    <citation type="submission" date="2020-06" db="EMBL/GenBank/DDBJ databases">
        <authorList>
            <person name="Chanama M."/>
        </authorList>
    </citation>
    <scope>NUCLEOTIDE SEQUENCE [LARGE SCALE GENOMIC DNA]</scope>
    <source>
        <strain evidence="2 3">TBRC6557</strain>
    </source>
</reference>
<evidence type="ECO:0000313" key="2">
    <source>
        <dbReference type="EMBL" id="NUW40170.1"/>
    </source>
</evidence>
<dbReference type="Proteomes" id="UP000546126">
    <property type="component" value="Unassembled WGS sequence"/>
</dbReference>
<dbReference type="EMBL" id="JABWGO010000001">
    <property type="protein sequence ID" value="NUW40170.1"/>
    <property type="molecule type" value="Genomic_DNA"/>
</dbReference>
<name>A0A7Y6IL65_9ACTN</name>
<comment type="caution">
    <text evidence="2">The sequence shown here is derived from an EMBL/GenBank/DDBJ whole genome shotgun (WGS) entry which is preliminary data.</text>
</comment>
<feature type="domain" description="Helicase XPB/Ssl2 N-terminal" evidence="1">
    <location>
        <begin position="511"/>
        <end position="626"/>
    </location>
</feature>
<dbReference type="RefSeq" id="WP_175599590.1">
    <property type="nucleotide sequence ID" value="NZ_JABWGO010000001.1"/>
</dbReference>
<keyword evidence="2" id="KW-0547">Nucleotide-binding</keyword>
<gene>
    <name evidence="2" type="ORF">HT134_08485</name>
</gene>
<evidence type="ECO:0000259" key="1">
    <source>
        <dbReference type="Pfam" id="PF13625"/>
    </source>
</evidence>
<dbReference type="Pfam" id="PF13625">
    <property type="entry name" value="Helicase_C_3"/>
    <property type="match status" value="1"/>
</dbReference>
<proteinExistence type="predicted"/>
<dbReference type="GO" id="GO:0004386">
    <property type="term" value="F:helicase activity"/>
    <property type="evidence" value="ECO:0007669"/>
    <property type="project" value="UniProtKB-KW"/>
</dbReference>
<sequence length="815" mass="87674">MDDHLLGWLRTLDEDRLGRILANRPDAIAAPWPRRLDTLAQRLCNGFAVMEALRGLPLPCLELAQACLVVRRPTPERVAEFLGVPPPEVTPWLDRLQDHALAWPDAEGVIHLAEAVSRWWPTPLGLGEPLDHYLNSWTISLDTLRALARRLGLPPGGPKRATIARVSEMLADPAHLAALLRHAPEGTREVLDAFAWNGPVRDVDGHRFVVPGTPEKWCADHGLLYRPSWHVAEMPREVALCVRGPGHRPPFTPEPPEVATIPIDPEEVDHLMTLAAPHVVERCAALLDNISKTPLPLLKTGGVGVREVRRVAKETGCDEDETRLLLEICAVARLLAWDEQAGGMVPTERFDRWRLDEGAARLRVLLSAWWRMERSSLRRVDGRYGTVLGDDRAGAAVARIRRAVLPVLAHLPSGTAFADRAGLVANVHWHAPLLDQELLGECATAALEEARLLGLLANDSLTDLGRALAGLAAQAGDENDEVVPLVEHDPILVEASTRALASVRRSALFGPDLTAVVTGPPAAELAALLDRVAERESRGAASVWRFTPASVRGALDHGHDADELLEELAAVGTVPQPLEYLVRDVARRHGEVTVTTVGCVVQASDPALLAEIAANRRLARLGLRLLAPTVLVGSADAERTLATLRDHGYAPVPVADTGEITIRRVRPEEPPPGGKLILLPGGQVAELPERPVPPGAAALAGPDGVAHVVADPAPDPYEHARRLLASGQSAQPAGRTWAVIGRMATRLPTAQQSLLGFVVDRGVRAGITLTGGLTATISHGELKGGALDAWCEEAGDYLEFPLGEIVEVRGAYGPS</sequence>
<evidence type="ECO:0000313" key="3">
    <source>
        <dbReference type="Proteomes" id="UP000546126"/>
    </source>
</evidence>
<keyword evidence="2" id="KW-0347">Helicase</keyword>
<dbReference type="InterPro" id="IPR032830">
    <property type="entry name" value="XPB/Ssl2_N"/>
</dbReference>
<keyword evidence="2" id="KW-0378">Hydrolase</keyword>
<keyword evidence="2" id="KW-0067">ATP-binding</keyword>
<organism evidence="2 3">
    <name type="scientific">Nonomuraea rhodomycinica</name>
    <dbReference type="NCBI Taxonomy" id="1712872"/>
    <lineage>
        <taxon>Bacteria</taxon>
        <taxon>Bacillati</taxon>
        <taxon>Actinomycetota</taxon>
        <taxon>Actinomycetes</taxon>
        <taxon>Streptosporangiales</taxon>
        <taxon>Streptosporangiaceae</taxon>
        <taxon>Nonomuraea</taxon>
    </lineage>
</organism>
<dbReference type="AlphaFoldDB" id="A0A7Y6IL65"/>